<dbReference type="Proteomes" id="UP000807115">
    <property type="component" value="Chromosome 5"/>
</dbReference>
<protein>
    <recommendedName>
        <fullName evidence="3">FBD domain-containing protein</fullName>
    </recommendedName>
</protein>
<proteinExistence type="predicted"/>
<reference evidence="1" key="2">
    <citation type="submission" date="2020-10" db="EMBL/GenBank/DDBJ databases">
        <authorList>
            <person name="Cooper E.A."/>
            <person name="Brenton Z.W."/>
            <person name="Flinn B.S."/>
            <person name="Jenkins J."/>
            <person name="Shu S."/>
            <person name="Flowers D."/>
            <person name="Luo F."/>
            <person name="Wang Y."/>
            <person name="Xia P."/>
            <person name="Barry K."/>
            <person name="Daum C."/>
            <person name="Lipzen A."/>
            <person name="Yoshinaga Y."/>
            <person name="Schmutz J."/>
            <person name="Saski C."/>
            <person name="Vermerris W."/>
            <person name="Kresovich S."/>
        </authorList>
    </citation>
    <scope>NUCLEOTIDE SEQUENCE</scope>
</reference>
<gene>
    <name evidence="1" type="ORF">BDA96_05G180300</name>
</gene>
<name>A0A921QYL5_SORBI</name>
<dbReference type="EMBL" id="CM027684">
    <property type="protein sequence ID" value="KAG0530371.1"/>
    <property type="molecule type" value="Genomic_DNA"/>
</dbReference>
<evidence type="ECO:0008006" key="3">
    <source>
        <dbReference type="Google" id="ProtNLM"/>
    </source>
</evidence>
<dbReference type="InterPro" id="IPR055312">
    <property type="entry name" value="FBL15-like"/>
</dbReference>
<accession>A0A921QYL5</accession>
<sequence>SARAAARTSVLSRRWRHVWADVPELILDGGGPDAPPSFLDVVDAALGAHAAPTVERLLIAVGDADADAITSDRAASWLRFAATRVAGTLSLLVPQGLGWWSSSLIPVELPVCGRAKRVTLQLRDAWRLQPPPPAAGVFMALTALTILFGRMEGSELTALVSTQCPCLRDLKLSLSLVHVSGVVSVHSDTLRSLQLCICNSTQVEVIAPRLEKLCVYDTFMGRISAPKLSELFWTGGNADGSHQFDVVSRRLRLLEIVGLRSITKSLLQQFDEVEEMKLFMSIPKGTEGYRIFLNQTNKLPMCKTLHVSILDFNHHGLAPTLLHLLKICNSTTKEVYFQLIPHDYQQEYSCPSSCPCRLPESQMVDVMTLTSLEEVIICSHSKSYGELEFVQKLCKCNATSLKKLVTVHDNERSRVHVESNEVTEKIRTLYPPNVKVEFYVI</sequence>
<dbReference type="AlphaFoldDB" id="A0A921QYL5"/>
<feature type="non-terminal residue" evidence="1">
    <location>
        <position position="1"/>
    </location>
</feature>
<dbReference type="PANTHER" id="PTHR34709:SF68">
    <property type="entry name" value="OS07G0550432 PROTEIN"/>
    <property type="match status" value="1"/>
</dbReference>
<dbReference type="PANTHER" id="PTHR34709">
    <property type="entry name" value="OS10G0396666 PROTEIN"/>
    <property type="match status" value="1"/>
</dbReference>
<evidence type="ECO:0000313" key="1">
    <source>
        <dbReference type="EMBL" id="KAG0530371.1"/>
    </source>
</evidence>
<organism evidence="1 2">
    <name type="scientific">Sorghum bicolor</name>
    <name type="common">Sorghum</name>
    <name type="synonym">Sorghum vulgare</name>
    <dbReference type="NCBI Taxonomy" id="4558"/>
    <lineage>
        <taxon>Eukaryota</taxon>
        <taxon>Viridiplantae</taxon>
        <taxon>Streptophyta</taxon>
        <taxon>Embryophyta</taxon>
        <taxon>Tracheophyta</taxon>
        <taxon>Spermatophyta</taxon>
        <taxon>Magnoliopsida</taxon>
        <taxon>Liliopsida</taxon>
        <taxon>Poales</taxon>
        <taxon>Poaceae</taxon>
        <taxon>PACMAD clade</taxon>
        <taxon>Panicoideae</taxon>
        <taxon>Andropogonodae</taxon>
        <taxon>Andropogoneae</taxon>
        <taxon>Sorghinae</taxon>
        <taxon>Sorghum</taxon>
    </lineage>
</organism>
<evidence type="ECO:0000313" key="2">
    <source>
        <dbReference type="Proteomes" id="UP000807115"/>
    </source>
</evidence>
<reference evidence="1" key="1">
    <citation type="journal article" date="2019" name="BMC Genomics">
        <title>A new reference genome for Sorghum bicolor reveals high levels of sequence similarity between sweet and grain genotypes: implications for the genetics of sugar metabolism.</title>
        <authorList>
            <person name="Cooper E.A."/>
            <person name="Brenton Z.W."/>
            <person name="Flinn B.S."/>
            <person name="Jenkins J."/>
            <person name="Shu S."/>
            <person name="Flowers D."/>
            <person name="Luo F."/>
            <person name="Wang Y."/>
            <person name="Xia P."/>
            <person name="Barry K."/>
            <person name="Daum C."/>
            <person name="Lipzen A."/>
            <person name="Yoshinaga Y."/>
            <person name="Schmutz J."/>
            <person name="Saski C."/>
            <person name="Vermerris W."/>
            <person name="Kresovich S."/>
        </authorList>
    </citation>
    <scope>NUCLEOTIDE SEQUENCE</scope>
</reference>
<comment type="caution">
    <text evidence="1">The sequence shown here is derived from an EMBL/GenBank/DDBJ whole genome shotgun (WGS) entry which is preliminary data.</text>
</comment>